<evidence type="ECO:0000259" key="1">
    <source>
        <dbReference type="Pfam" id="PF01636"/>
    </source>
</evidence>
<dbReference type="InterPro" id="IPR051035">
    <property type="entry name" value="Mito_inheritance_9"/>
</dbReference>
<dbReference type="PANTHER" id="PTHR36091">
    <property type="entry name" value="ALTERED INHERITANCE OF MITOCHONDRIA PROTEIN 9, MITOCHONDRIAL"/>
    <property type="match status" value="1"/>
</dbReference>
<keyword evidence="3" id="KW-1185">Reference proteome</keyword>
<protein>
    <recommendedName>
        <fullName evidence="1">Aminoglycoside phosphotransferase domain-containing protein</fullName>
    </recommendedName>
</protein>
<dbReference type="SUPFAM" id="SSF56112">
    <property type="entry name" value="Protein kinase-like (PK-like)"/>
    <property type="match status" value="1"/>
</dbReference>
<dbReference type="GeneID" id="19182033"/>
<dbReference type="OrthoDB" id="2968323at2759"/>
<dbReference type="EMBL" id="AMGW01000005">
    <property type="protein sequence ID" value="EXJ57114.1"/>
    <property type="molecule type" value="Genomic_DNA"/>
</dbReference>
<dbReference type="Proteomes" id="UP000019473">
    <property type="component" value="Unassembled WGS sequence"/>
</dbReference>
<evidence type="ECO:0000313" key="2">
    <source>
        <dbReference type="EMBL" id="EXJ57114.1"/>
    </source>
</evidence>
<organism evidence="2 3">
    <name type="scientific">Cladophialophora yegresii CBS 114405</name>
    <dbReference type="NCBI Taxonomy" id="1182544"/>
    <lineage>
        <taxon>Eukaryota</taxon>
        <taxon>Fungi</taxon>
        <taxon>Dikarya</taxon>
        <taxon>Ascomycota</taxon>
        <taxon>Pezizomycotina</taxon>
        <taxon>Eurotiomycetes</taxon>
        <taxon>Chaetothyriomycetidae</taxon>
        <taxon>Chaetothyriales</taxon>
        <taxon>Herpotrichiellaceae</taxon>
        <taxon>Cladophialophora</taxon>
    </lineage>
</organism>
<dbReference type="HOGENOM" id="CLU_019189_9_1_1"/>
<name>W9WF12_9EURO</name>
<dbReference type="GO" id="GO:0005739">
    <property type="term" value="C:mitochondrion"/>
    <property type="evidence" value="ECO:0007669"/>
    <property type="project" value="TreeGrafter"/>
</dbReference>
<gene>
    <name evidence="2" type="ORF">A1O7_07458</name>
</gene>
<proteinExistence type="predicted"/>
<evidence type="ECO:0000313" key="3">
    <source>
        <dbReference type="Proteomes" id="UP000019473"/>
    </source>
</evidence>
<reference evidence="2 3" key="1">
    <citation type="submission" date="2013-03" db="EMBL/GenBank/DDBJ databases">
        <title>The Genome Sequence of Cladophialophora yegresii CBS 114405.</title>
        <authorList>
            <consortium name="The Broad Institute Genomics Platform"/>
            <person name="Cuomo C."/>
            <person name="de Hoog S."/>
            <person name="Gorbushina A."/>
            <person name="Walker B."/>
            <person name="Young S.K."/>
            <person name="Zeng Q."/>
            <person name="Gargeya S."/>
            <person name="Fitzgerald M."/>
            <person name="Haas B."/>
            <person name="Abouelleil A."/>
            <person name="Allen A.W."/>
            <person name="Alvarado L."/>
            <person name="Arachchi H.M."/>
            <person name="Berlin A.M."/>
            <person name="Chapman S.B."/>
            <person name="Gainer-Dewar J."/>
            <person name="Goldberg J."/>
            <person name="Griggs A."/>
            <person name="Gujja S."/>
            <person name="Hansen M."/>
            <person name="Howarth C."/>
            <person name="Imamovic A."/>
            <person name="Ireland A."/>
            <person name="Larimer J."/>
            <person name="McCowan C."/>
            <person name="Murphy C."/>
            <person name="Pearson M."/>
            <person name="Poon T.W."/>
            <person name="Priest M."/>
            <person name="Roberts A."/>
            <person name="Saif S."/>
            <person name="Shea T."/>
            <person name="Sisk P."/>
            <person name="Sykes S."/>
            <person name="Wortman J."/>
            <person name="Nusbaum C."/>
            <person name="Birren B."/>
        </authorList>
    </citation>
    <scope>NUCLEOTIDE SEQUENCE [LARGE SCALE GENOMIC DNA]</scope>
    <source>
        <strain evidence="2 3">CBS 114405</strain>
    </source>
</reference>
<feature type="domain" description="Aminoglycoside phosphotransferase" evidence="1">
    <location>
        <begin position="72"/>
        <end position="182"/>
    </location>
</feature>
<dbReference type="PANTHER" id="PTHR36091:SF2">
    <property type="entry name" value="AMINOGLYCOSIDE PHOSPHOTRANSFERASE DOMAIN-CONTAINING PROTEIN"/>
    <property type="match status" value="1"/>
</dbReference>
<dbReference type="Pfam" id="PF01636">
    <property type="entry name" value="APH"/>
    <property type="match status" value="1"/>
</dbReference>
<sequence length="487" mass="56135">MRSIRRILQKFRWTNSNPTPSPDLFYPTTCRWLWNEPRKLEEHTQKFDLKALEHVIAKTAGSGAASAALRFENIAEGGSNKAFLAILGDQRLIVKIPDPVVPPRLVTASEVATLHFLRSELELPVPKVFSWSDTSDNPVGCEYIILEEAQGQALNTVWSDLPIPEKLMVVDEILSIHKRLAATSHMFNGYGSLYFDGDASRFGFSRHFPVRSTRTQTYCIGPLADEHFIGSASTSSGVDCGPYLHNGNLFVSPKGKITSIVDWQGTNVLPSFLTARVPQFIAVQHDALLLELPENFSELRKARRLEVWERHRQSMLQQYYRAGLKETIPDLATLLEDKQLAPIRKQVELFARAPPGQDVDALFLKETLLRIQRNWSSFFRDQRMVAQCPIKIEGDVLINHQRDGRRYNDFQDLLKTHNIPVANEGWVPRDEFKERKRHLRAVVREAIETLESQQERQEFKNRLQQWNLTDWDTYLLDRRRWWPVLAD</sequence>
<dbReference type="RefSeq" id="XP_007759648.1">
    <property type="nucleotide sequence ID" value="XM_007761458.1"/>
</dbReference>
<comment type="caution">
    <text evidence="2">The sequence shown here is derived from an EMBL/GenBank/DDBJ whole genome shotgun (WGS) entry which is preliminary data.</text>
</comment>
<dbReference type="VEuPathDB" id="FungiDB:A1O7_07458"/>
<accession>W9WF12</accession>
<dbReference type="InterPro" id="IPR002575">
    <property type="entry name" value="Aminoglycoside_PTrfase"/>
</dbReference>
<dbReference type="AlphaFoldDB" id="W9WF12"/>
<dbReference type="eggNOG" id="ENOG502QV1E">
    <property type="taxonomic scope" value="Eukaryota"/>
</dbReference>
<dbReference type="InterPro" id="IPR011009">
    <property type="entry name" value="Kinase-like_dom_sf"/>
</dbReference>